<dbReference type="Proteomes" id="UP000824115">
    <property type="component" value="Unassembled WGS sequence"/>
</dbReference>
<dbReference type="AlphaFoldDB" id="A0A9D2GNB3"/>
<protein>
    <submittedName>
        <fullName evidence="2">Polymer-forming cytoskeletal protein</fullName>
    </submittedName>
</protein>
<name>A0A9D2GNB3_9BACT</name>
<comment type="similarity">
    <text evidence="1">Belongs to the bactofilin family.</text>
</comment>
<organism evidence="2 3">
    <name type="scientific">Candidatus Coprenecus stercoravium</name>
    <dbReference type="NCBI Taxonomy" id="2840735"/>
    <lineage>
        <taxon>Bacteria</taxon>
        <taxon>Pseudomonadati</taxon>
        <taxon>Bacteroidota</taxon>
        <taxon>Bacteroidia</taxon>
        <taxon>Bacteroidales</taxon>
        <taxon>Rikenellaceae</taxon>
        <taxon>Rikenellaceae incertae sedis</taxon>
        <taxon>Candidatus Coprenecus</taxon>
    </lineage>
</organism>
<dbReference type="PANTHER" id="PTHR35024:SF4">
    <property type="entry name" value="POLYMER-FORMING CYTOSKELETAL PROTEIN"/>
    <property type="match status" value="1"/>
</dbReference>
<evidence type="ECO:0000313" key="3">
    <source>
        <dbReference type="Proteomes" id="UP000824115"/>
    </source>
</evidence>
<gene>
    <name evidence="2" type="ORF">IAC04_01580</name>
</gene>
<dbReference type="EMBL" id="DXAW01000029">
    <property type="protein sequence ID" value="HIZ85166.1"/>
    <property type="molecule type" value="Genomic_DNA"/>
</dbReference>
<reference evidence="2" key="1">
    <citation type="journal article" date="2021" name="PeerJ">
        <title>Extensive microbial diversity within the chicken gut microbiome revealed by metagenomics and culture.</title>
        <authorList>
            <person name="Gilroy R."/>
            <person name="Ravi A."/>
            <person name="Getino M."/>
            <person name="Pursley I."/>
            <person name="Horton D.L."/>
            <person name="Alikhan N.F."/>
            <person name="Baker D."/>
            <person name="Gharbi K."/>
            <person name="Hall N."/>
            <person name="Watson M."/>
            <person name="Adriaenssens E.M."/>
            <person name="Foster-Nyarko E."/>
            <person name="Jarju S."/>
            <person name="Secka A."/>
            <person name="Antonio M."/>
            <person name="Oren A."/>
            <person name="Chaudhuri R.R."/>
            <person name="La Ragione R."/>
            <person name="Hildebrand F."/>
            <person name="Pallen M.J."/>
        </authorList>
    </citation>
    <scope>NUCLEOTIDE SEQUENCE</scope>
    <source>
        <strain evidence="2">Gambia16-554</strain>
    </source>
</reference>
<accession>A0A9D2GNB3</accession>
<evidence type="ECO:0000256" key="1">
    <source>
        <dbReference type="ARBA" id="ARBA00044755"/>
    </source>
</evidence>
<dbReference type="Pfam" id="PF04519">
    <property type="entry name" value="Bactofilin"/>
    <property type="match status" value="1"/>
</dbReference>
<sequence length="144" mass="15629">MAKAEIVPQANELCRISKGTRITGVMVSSADIRIDGTFEGTVYTKGKLVIGEAAHVKGKVFCQNCDLWGHAEGEVYIEDQINFKANSNFSGDLKTPKLGIEVGTIFNGSCLIITKEEYTKSLNEVVDLKGAQRPVEPAPQPSKK</sequence>
<dbReference type="InterPro" id="IPR007607">
    <property type="entry name" value="BacA/B"/>
</dbReference>
<dbReference type="PANTHER" id="PTHR35024">
    <property type="entry name" value="HYPOTHETICAL CYTOSOLIC PROTEIN"/>
    <property type="match status" value="1"/>
</dbReference>
<evidence type="ECO:0000313" key="2">
    <source>
        <dbReference type="EMBL" id="HIZ85166.1"/>
    </source>
</evidence>
<comment type="caution">
    <text evidence="2">The sequence shown here is derived from an EMBL/GenBank/DDBJ whole genome shotgun (WGS) entry which is preliminary data.</text>
</comment>
<proteinExistence type="inferred from homology"/>
<reference evidence="2" key="2">
    <citation type="submission" date="2021-04" db="EMBL/GenBank/DDBJ databases">
        <authorList>
            <person name="Gilroy R."/>
        </authorList>
    </citation>
    <scope>NUCLEOTIDE SEQUENCE</scope>
    <source>
        <strain evidence="2">Gambia16-554</strain>
    </source>
</reference>